<evidence type="ECO:0000313" key="2">
    <source>
        <dbReference type="Proteomes" id="UP000476837"/>
    </source>
</evidence>
<organism evidence="1 2">
    <name type="scientific">Azospirillum brasilense</name>
    <dbReference type="NCBI Taxonomy" id="192"/>
    <lineage>
        <taxon>Bacteria</taxon>
        <taxon>Pseudomonadati</taxon>
        <taxon>Pseudomonadota</taxon>
        <taxon>Alphaproteobacteria</taxon>
        <taxon>Rhodospirillales</taxon>
        <taxon>Azospirillaceae</taxon>
        <taxon>Azospirillum</taxon>
    </lineage>
</organism>
<reference evidence="1 2" key="1">
    <citation type="submission" date="2018-07" db="EMBL/GenBank/DDBJ databases">
        <title>Genome sequence of Roseomonas fauriae ATCC 49958.</title>
        <authorList>
            <person name="Sant'Anna F.H."/>
            <person name="Baldani J.I."/>
            <person name="Zilli J.E."/>
            <person name="Reis V.M."/>
            <person name="Hartmann A."/>
            <person name="Cruz L."/>
            <person name="de Souza E.M."/>
            <person name="de Oliveira Pedrosa F."/>
            <person name="Passaglia L.M.P."/>
        </authorList>
    </citation>
    <scope>NUCLEOTIDE SEQUENCE [LARGE SCALE GENOMIC DNA]</scope>
    <source>
        <strain evidence="1 2">ATCC 49958</strain>
    </source>
</reference>
<sequence length="76" mass="8177">MERSWGCQRLVRTPTPPLRVGEFTETGGRFHRSARALSAVPAGCFPPKYALGVSGPCLTAGERAESPVHCSYGRTT</sequence>
<proteinExistence type="predicted"/>
<evidence type="ECO:0000313" key="1">
    <source>
        <dbReference type="EMBL" id="KAA0676537.1"/>
    </source>
</evidence>
<protein>
    <submittedName>
        <fullName evidence="1">Uncharacterized protein</fullName>
    </submittedName>
</protein>
<comment type="caution">
    <text evidence="1">The sequence shown here is derived from an EMBL/GenBank/DDBJ whole genome shotgun (WGS) entry which is preliminary data.</text>
</comment>
<dbReference type="AlphaFoldDB" id="A0A6L3ARC3"/>
<dbReference type="EMBL" id="QOKV01000044">
    <property type="protein sequence ID" value="KAA0676537.1"/>
    <property type="molecule type" value="Genomic_DNA"/>
</dbReference>
<dbReference type="Proteomes" id="UP000476837">
    <property type="component" value="Unassembled WGS sequence"/>
</dbReference>
<name>A0A6L3ARC3_AZOBR</name>
<accession>A0A6L3ARC3</accession>
<gene>
    <name evidence="1" type="ORF">DS837_30735</name>
</gene>